<feature type="transmembrane region" description="Helical" evidence="5">
    <location>
        <begin position="46"/>
        <end position="65"/>
    </location>
</feature>
<keyword evidence="4 5" id="KW-0472">Membrane</keyword>
<dbReference type="PANTHER" id="PTHR42727">
    <property type="entry name" value="PHOSPHATE TRANSPORT SYSTEM PERMEASE PROTEIN"/>
    <property type="match status" value="1"/>
</dbReference>
<evidence type="ECO:0000259" key="7">
    <source>
        <dbReference type="PROSITE" id="PS50928"/>
    </source>
</evidence>
<organism evidence="8 9">
    <name type="scientific">Roseospira navarrensis</name>
    <dbReference type="NCBI Taxonomy" id="140058"/>
    <lineage>
        <taxon>Bacteria</taxon>
        <taxon>Pseudomonadati</taxon>
        <taxon>Pseudomonadota</taxon>
        <taxon>Alphaproteobacteria</taxon>
        <taxon>Rhodospirillales</taxon>
        <taxon>Rhodospirillaceae</taxon>
        <taxon>Roseospira</taxon>
    </lineage>
</organism>
<evidence type="ECO:0000256" key="3">
    <source>
        <dbReference type="ARBA" id="ARBA00022989"/>
    </source>
</evidence>
<keyword evidence="5" id="KW-0813">Transport</keyword>
<dbReference type="Gene3D" id="1.10.3720.10">
    <property type="entry name" value="MetI-like"/>
    <property type="match status" value="1"/>
</dbReference>
<feature type="transmembrane region" description="Helical" evidence="5">
    <location>
        <begin position="259"/>
        <end position="283"/>
    </location>
</feature>
<evidence type="ECO:0000256" key="5">
    <source>
        <dbReference type="RuleBase" id="RU363032"/>
    </source>
</evidence>
<dbReference type="PROSITE" id="PS50928">
    <property type="entry name" value="ABC_TM1"/>
    <property type="match status" value="1"/>
</dbReference>
<comment type="function">
    <text evidence="6">Part of the binding-protein-dependent transport system for phosphate; probably responsible for the translocation of the substrate across the membrane.</text>
</comment>
<feature type="transmembrane region" description="Helical" evidence="5">
    <location>
        <begin position="388"/>
        <end position="409"/>
    </location>
</feature>
<feature type="domain" description="ABC transmembrane type-1" evidence="7">
    <location>
        <begin position="260"/>
        <end position="476"/>
    </location>
</feature>
<protein>
    <recommendedName>
        <fullName evidence="6">Phosphate transport system permease protein</fullName>
    </recommendedName>
</protein>
<feature type="transmembrane region" description="Helical" evidence="5">
    <location>
        <begin position="456"/>
        <end position="480"/>
    </location>
</feature>
<comment type="similarity">
    <text evidence="6">Belongs to the binding-protein-dependent transport system permease family. CysTW subfamily.</text>
</comment>
<dbReference type="Proteomes" id="UP000434582">
    <property type="component" value="Unassembled WGS sequence"/>
</dbReference>
<dbReference type="CDD" id="cd06261">
    <property type="entry name" value="TM_PBP2"/>
    <property type="match status" value="1"/>
</dbReference>
<keyword evidence="2 5" id="KW-0812">Transmembrane</keyword>
<reference evidence="8 9" key="1">
    <citation type="submission" date="2019-10" db="EMBL/GenBank/DDBJ databases">
        <title>Draft whole-genome sequence of the purple nonsulfur photosynthetic bacterium Roseospira navarrensis DSM 15114.</title>
        <authorList>
            <person name="Kyndt J.A."/>
            <person name="Meyer T.E."/>
        </authorList>
    </citation>
    <scope>NUCLEOTIDE SEQUENCE [LARGE SCALE GENOMIC DNA]</scope>
    <source>
        <strain evidence="8 9">DSM 15114</strain>
    </source>
</reference>
<dbReference type="RefSeq" id="WP_153343941.1">
    <property type="nucleotide sequence ID" value="NZ_WIVE01000029.1"/>
</dbReference>
<dbReference type="Pfam" id="PF00528">
    <property type="entry name" value="BPD_transp_1"/>
    <property type="match status" value="1"/>
</dbReference>
<dbReference type="InterPro" id="IPR022182">
    <property type="entry name" value="PstC_N"/>
</dbReference>
<keyword evidence="9" id="KW-1185">Reference proteome</keyword>
<keyword evidence="6" id="KW-0592">Phosphate transport</keyword>
<comment type="caution">
    <text evidence="8">The sequence shown here is derived from an EMBL/GenBank/DDBJ whole genome shotgun (WGS) entry which is preliminary data.</text>
</comment>
<dbReference type="NCBIfam" id="TIGR02138">
    <property type="entry name" value="phosphate_pstC"/>
    <property type="match status" value="1"/>
</dbReference>
<evidence type="ECO:0000256" key="6">
    <source>
        <dbReference type="RuleBase" id="RU363054"/>
    </source>
</evidence>
<evidence type="ECO:0000313" key="9">
    <source>
        <dbReference type="Proteomes" id="UP000434582"/>
    </source>
</evidence>
<evidence type="ECO:0000313" key="8">
    <source>
        <dbReference type="EMBL" id="MQX36951.1"/>
    </source>
</evidence>
<sequence length="488" mass="52061">MDTLLVIGAIVILALIGFVMGRQRAIARSGGDPRALHSLPNYHGHFVALWAAVPALVLVVLWLPLEPMLAMNAALDYFQANIADPGNMDTIRQSKLALLLSLDQDATTIDLSELRADQYALLQTEIRNMAAGTASAGHAAFMQEVADYYAGYRNISYILMFAAGVGVAGVGAGLAWRRIAPDMRARNRVEWAVTLFMILCSTVAILTTLGIVLSLLFEALRFFSKIPFTEFLFGLHWSPQTAIREDQVGSTGAFGAVPLFAGTLLISFIAMCVAVPIGLLSAIYMAEYAHSKVRAVVKPLLEILAGIPTVVYGFFAALTVAPFFRDVGESIGLSVSSESALAAGMVMGIMIIPFVSSLSDDVITAVPQSMREGSYGLGATKSETVRRVILPAALPGIVGGVLLAVSRAIGETMIVVMAAGLGSNLTANPLEAVTTVTVQIVTLLVGDQEFDSAKTLAAFALGLMLFVMTLCLNIIALHVVRKYREQYD</sequence>
<proteinExistence type="inferred from homology"/>
<dbReference type="GO" id="GO:0005886">
    <property type="term" value="C:plasma membrane"/>
    <property type="evidence" value="ECO:0007669"/>
    <property type="project" value="UniProtKB-SubCell"/>
</dbReference>
<name>A0A7X2D3N3_9PROT</name>
<keyword evidence="3 5" id="KW-1133">Transmembrane helix</keyword>
<dbReference type="InterPro" id="IPR000515">
    <property type="entry name" value="MetI-like"/>
</dbReference>
<dbReference type="SUPFAM" id="SSF161098">
    <property type="entry name" value="MetI-like"/>
    <property type="match status" value="1"/>
</dbReference>
<feature type="transmembrane region" description="Helical" evidence="5">
    <location>
        <begin position="155"/>
        <end position="177"/>
    </location>
</feature>
<dbReference type="OrthoDB" id="9785113at2"/>
<dbReference type="EMBL" id="WIVE01000029">
    <property type="protein sequence ID" value="MQX36951.1"/>
    <property type="molecule type" value="Genomic_DNA"/>
</dbReference>
<dbReference type="GO" id="GO:0005315">
    <property type="term" value="F:phosphate transmembrane transporter activity"/>
    <property type="evidence" value="ECO:0007669"/>
    <property type="project" value="InterPro"/>
</dbReference>
<keyword evidence="6" id="KW-1003">Cell membrane</keyword>
<dbReference type="InterPro" id="IPR011864">
    <property type="entry name" value="Phosphate_PstC"/>
</dbReference>
<accession>A0A7X2D3N3</accession>
<keyword evidence="6" id="KW-0997">Cell inner membrane</keyword>
<evidence type="ECO:0000256" key="2">
    <source>
        <dbReference type="ARBA" id="ARBA00022692"/>
    </source>
</evidence>
<feature type="transmembrane region" description="Helical" evidence="5">
    <location>
        <begin position="6"/>
        <end position="25"/>
    </location>
</feature>
<dbReference type="GO" id="GO:0006817">
    <property type="term" value="P:phosphate ion transport"/>
    <property type="evidence" value="ECO:0007669"/>
    <property type="project" value="UniProtKB-KW"/>
</dbReference>
<comment type="caution">
    <text evidence="6">Lacks conserved residue(s) required for the propagation of feature annotation.</text>
</comment>
<dbReference type="PANTHER" id="PTHR42727:SF1">
    <property type="entry name" value="PHOSPHATE TRANSPORT SYSTEM PERMEASE"/>
    <property type="match status" value="1"/>
</dbReference>
<comment type="subcellular location">
    <subcellularLocation>
        <location evidence="6">Cell inner membrane</location>
        <topology evidence="6">Multi-pass membrane protein</topology>
    </subcellularLocation>
    <subcellularLocation>
        <location evidence="1 5">Cell membrane</location>
        <topology evidence="1 5">Multi-pass membrane protein</topology>
    </subcellularLocation>
</comment>
<dbReference type="Pfam" id="PF12501">
    <property type="entry name" value="DUF3708"/>
    <property type="match status" value="1"/>
</dbReference>
<feature type="transmembrane region" description="Helical" evidence="5">
    <location>
        <begin position="303"/>
        <end position="324"/>
    </location>
</feature>
<feature type="transmembrane region" description="Helical" evidence="5">
    <location>
        <begin position="189"/>
        <end position="217"/>
    </location>
</feature>
<gene>
    <name evidence="8" type="primary">pstC</name>
    <name evidence="8" type="ORF">GHC57_10525</name>
</gene>
<evidence type="ECO:0000256" key="4">
    <source>
        <dbReference type="ARBA" id="ARBA00023136"/>
    </source>
</evidence>
<evidence type="ECO:0000256" key="1">
    <source>
        <dbReference type="ARBA" id="ARBA00004651"/>
    </source>
</evidence>
<feature type="transmembrane region" description="Helical" evidence="5">
    <location>
        <begin position="344"/>
        <end position="367"/>
    </location>
</feature>
<dbReference type="InterPro" id="IPR035906">
    <property type="entry name" value="MetI-like_sf"/>
</dbReference>
<dbReference type="AlphaFoldDB" id="A0A7X2D3N3"/>